<dbReference type="VEuPathDB" id="VectorBase:AMEM21_000897"/>
<sequence>MFHQSKRTAPRVLALHPMAKASFGAPSTPYSVRTMNFRHWQHLDKPAAYFRSVLRSESQMSLKTLASLQSAKSVPAPKPAEPCPPPVSSSPKTSLVETIRAIQWSNLHPHFTTANALQFVRQLPTNAAAAYRTVVDSREYELVRNMAVATCQLTVRLGRTAYLWLGLFLESREYYYLRYYTLLALEQSIVWLRYGLRVTFDLIRSWTAKKNESQDPVATAIPFSVTPKQDTRLSCPASMPARSAFSPASSSRPDFENATDVMPQMMLSCEYMASSWSARMSNSLQVASSEPVANACPFGKKVTALMSLSCPGNVCLHWPSRMSHSFAEASHAPETNTRHWGDNDSAITSPVCPRNEVHCWPVSMSHSPHDMSPELVTIWLSSRNRQQDR</sequence>
<protein>
    <submittedName>
        <fullName evidence="2">Uncharacterized protein</fullName>
    </submittedName>
</protein>
<proteinExistence type="predicted"/>
<evidence type="ECO:0000256" key="1">
    <source>
        <dbReference type="SAM" id="MobiDB-lite"/>
    </source>
</evidence>
<feature type="compositionally biased region" description="Pro residues" evidence="1">
    <location>
        <begin position="76"/>
        <end position="88"/>
    </location>
</feature>
<reference evidence="2" key="1">
    <citation type="submission" date="2020-05" db="UniProtKB">
        <authorList>
            <consortium name="EnsemblMetazoa"/>
        </authorList>
    </citation>
    <scope>IDENTIFICATION</scope>
    <source>
        <strain evidence="2">MAF</strain>
    </source>
</reference>
<evidence type="ECO:0000313" key="2">
    <source>
        <dbReference type="EnsemblMetazoa" id="AMEM007531-PA"/>
    </source>
</evidence>
<dbReference type="EnsemblMetazoa" id="AMEM007531-RA">
    <property type="protein sequence ID" value="AMEM007531-PA"/>
    <property type="gene ID" value="AMEM007531"/>
</dbReference>
<dbReference type="AlphaFoldDB" id="A0A182V210"/>
<keyword evidence="3" id="KW-1185">Reference proteome</keyword>
<dbReference type="VEuPathDB" id="VectorBase:AMEM007531"/>
<organism evidence="2 3">
    <name type="scientific">Anopheles merus</name>
    <name type="common">Mosquito</name>
    <dbReference type="NCBI Taxonomy" id="30066"/>
    <lineage>
        <taxon>Eukaryota</taxon>
        <taxon>Metazoa</taxon>
        <taxon>Ecdysozoa</taxon>
        <taxon>Arthropoda</taxon>
        <taxon>Hexapoda</taxon>
        <taxon>Insecta</taxon>
        <taxon>Pterygota</taxon>
        <taxon>Neoptera</taxon>
        <taxon>Endopterygota</taxon>
        <taxon>Diptera</taxon>
        <taxon>Nematocera</taxon>
        <taxon>Culicoidea</taxon>
        <taxon>Culicidae</taxon>
        <taxon>Anophelinae</taxon>
        <taxon>Anopheles</taxon>
    </lineage>
</organism>
<accession>A0A182V210</accession>
<name>A0A182V210_ANOME</name>
<dbReference type="Proteomes" id="UP000075903">
    <property type="component" value="Unassembled WGS sequence"/>
</dbReference>
<evidence type="ECO:0000313" key="3">
    <source>
        <dbReference type="Proteomes" id="UP000075903"/>
    </source>
</evidence>
<feature type="region of interest" description="Disordered" evidence="1">
    <location>
        <begin position="73"/>
        <end position="92"/>
    </location>
</feature>